<dbReference type="Proteomes" id="UP000594638">
    <property type="component" value="Unassembled WGS sequence"/>
</dbReference>
<name>A0A8S0UA78_OLEEU</name>
<dbReference type="AlphaFoldDB" id="A0A8S0UA78"/>
<evidence type="ECO:0000313" key="2">
    <source>
        <dbReference type="Proteomes" id="UP000594638"/>
    </source>
</evidence>
<dbReference type="EMBL" id="CACTIH010007525">
    <property type="protein sequence ID" value="CAA3015110.1"/>
    <property type="molecule type" value="Genomic_DNA"/>
</dbReference>
<gene>
    <name evidence="1" type="ORF">OLEA9_A081980</name>
</gene>
<evidence type="ECO:0000313" key="1">
    <source>
        <dbReference type="EMBL" id="CAA3015110.1"/>
    </source>
</evidence>
<dbReference type="Gramene" id="OE9A081980T1">
    <property type="protein sequence ID" value="OE9A081980C1"/>
    <property type="gene ID" value="OE9A081980"/>
</dbReference>
<keyword evidence="2" id="KW-1185">Reference proteome</keyword>
<protein>
    <submittedName>
        <fullName evidence="1">Uncharacterized protein</fullName>
    </submittedName>
</protein>
<reference evidence="1 2" key="1">
    <citation type="submission" date="2019-12" db="EMBL/GenBank/DDBJ databases">
        <authorList>
            <person name="Alioto T."/>
            <person name="Alioto T."/>
            <person name="Gomez Garrido J."/>
        </authorList>
    </citation>
    <scope>NUCLEOTIDE SEQUENCE [LARGE SCALE GENOMIC DNA]</scope>
</reference>
<organism evidence="1 2">
    <name type="scientific">Olea europaea subsp. europaea</name>
    <dbReference type="NCBI Taxonomy" id="158383"/>
    <lineage>
        <taxon>Eukaryota</taxon>
        <taxon>Viridiplantae</taxon>
        <taxon>Streptophyta</taxon>
        <taxon>Embryophyta</taxon>
        <taxon>Tracheophyta</taxon>
        <taxon>Spermatophyta</taxon>
        <taxon>Magnoliopsida</taxon>
        <taxon>eudicotyledons</taxon>
        <taxon>Gunneridae</taxon>
        <taxon>Pentapetalae</taxon>
        <taxon>asterids</taxon>
        <taxon>lamiids</taxon>
        <taxon>Lamiales</taxon>
        <taxon>Oleaceae</taxon>
        <taxon>Oleeae</taxon>
        <taxon>Olea</taxon>
    </lineage>
</organism>
<accession>A0A8S0UA78</accession>
<comment type="caution">
    <text evidence="1">The sequence shown here is derived from an EMBL/GenBank/DDBJ whole genome shotgun (WGS) entry which is preliminary data.</text>
</comment>
<sequence length="107" mass="12007">MKEQREKNGRSETPKREVTVMIETQGGNIVIAAAEVGDQSIEGHWARRVAETSVDWKGDKAIETQIDPQDTVAILSHSSSKTVRLGCYEMRWMSSRLGWVAALKYIT</sequence>
<proteinExistence type="predicted"/>